<dbReference type="Proteomes" id="UP001064048">
    <property type="component" value="Chromosome 11"/>
</dbReference>
<evidence type="ECO:0000313" key="2">
    <source>
        <dbReference type="Proteomes" id="UP001064048"/>
    </source>
</evidence>
<sequence>MVSPEDPRWLLQPRGPHLMLRRDHFGHKQIFVMLLSLCAGGVGLNLCGANHLLLLDPHWNPQLEQQAQDRVYRVGQHRPVHVYSTRTHWNPQLEQQTQDRVFMCVDTVEQSIRKLQDAKLELAENVLTGARHTSASKLSIEDLKLLFNMGPVQDYRNIGIARIVRARSVRSPAASASAMSGERARGSAASPATKRLCATIVFLVGAVCVVGGYLFCRMSRNDVKRGSEIVSFNLTAAAENLYKKAKRIAPKAVHHNVPEKVTARLLEIFNCTLSECGTITNYNVAEFIKRSIHLKVVKLLKAVNNATLFLDSLR</sequence>
<gene>
    <name evidence="1" type="ORF">MSG28_006718</name>
</gene>
<comment type="caution">
    <text evidence="1">The sequence shown here is derived from an EMBL/GenBank/DDBJ whole genome shotgun (WGS) entry which is preliminary data.</text>
</comment>
<proteinExistence type="predicted"/>
<accession>A0ACC0JKW0</accession>
<evidence type="ECO:0000313" key="1">
    <source>
        <dbReference type="EMBL" id="KAI8424782.1"/>
    </source>
</evidence>
<dbReference type="EMBL" id="CM046111">
    <property type="protein sequence ID" value="KAI8424782.1"/>
    <property type="molecule type" value="Genomic_DNA"/>
</dbReference>
<reference evidence="1 2" key="1">
    <citation type="journal article" date="2022" name="Genome Biol. Evol.">
        <title>The Spruce Budworm Genome: Reconstructing the Evolutionary History of Antifreeze Proteins.</title>
        <authorList>
            <person name="Beliveau C."/>
            <person name="Gagne P."/>
            <person name="Picq S."/>
            <person name="Vernygora O."/>
            <person name="Keeling C.I."/>
            <person name="Pinkney K."/>
            <person name="Doucet D."/>
            <person name="Wen F."/>
            <person name="Johnston J.S."/>
            <person name="Maaroufi H."/>
            <person name="Boyle B."/>
            <person name="Laroche J."/>
            <person name="Dewar K."/>
            <person name="Juretic N."/>
            <person name="Blackburn G."/>
            <person name="Nisole A."/>
            <person name="Brunet B."/>
            <person name="Brandao M."/>
            <person name="Lumley L."/>
            <person name="Duan J."/>
            <person name="Quan G."/>
            <person name="Lucarotti C.J."/>
            <person name="Roe A.D."/>
            <person name="Sperling F.A.H."/>
            <person name="Levesque R.C."/>
            <person name="Cusson M."/>
        </authorList>
    </citation>
    <scope>NUCLEOTIDE SEQUENCE [LARGE SCALE GENOMIC DNA]</scope>
    <source>
        <strain evidence="1">Glfc:IPQL:Cfum</strain>
    </source>
</reference>
<name>A0ACC0JKW0_CHOFU</name>
<keyword evidence="2" id="KW-1185">Reference proteome</keyword>
<protein>
    <submittedName>
        <fullName evidence="1">Uncharacterized protein</fullName>
    </submittedName>
</protein>
<organism evidence="1 2">
    <name type="scientific">Choristoneura fumiferana</name>
    <name type="common">Spruce budworm moth</name>
    <name type="synonym">Archips fumiferana</name>
    <dbReference type="NCBI Taxonomy" id="7141"/>
    <lineage>
        <taxon>Eukaryota</taxon>
        <taxon>Metazoa</taxon>
        <taxon>Ecdysozoa</taxon>
        <taxon>Arthropoda</taxon>
        <taxon>Hexapoda</taxon>
        <taxon>Insecta</taxon>
        <taxon>Pterygota</taxon>
        <taxon>Neoptera</taxon>
        <taxon>Endopterygota</taxon>
        <taxon>Lepidoptera</taxon>
        <taxon>Glossata</taxon>
        <taxon>Ditrysia</taxon>
        <taxon>Tortricoidea</taxon>
        <taxon>Tortricidae</taxon>
        <taxon>Tortricinae</taxon>
        <taxon>Choristoneura</taxon>
    </lineage>
</organism>